<feature type="domain" description="DUF2147" evidence="2">
    <location>
        <begin position="24"/>
        <end position="125"/>
    </location>
</feature>
<keyword evidence="1" id="KW-0732">Signal</keyword>
<comment type="caution">
    <text evidence="3">The sequence shown here is derived from an EMBL/GenBank/DDBJ whole genome shotgun (WGS) entry which is preliminary data.</text>
</comment>
<evidence type="ECO:0000313" key="3">
    <source>
        <dbReference type="EMBL" id="PQV57506.1"/>
    </source>
</evidence>
<dbReference type="OrthoDB" id="9811671at2"/>
<name>A0A2S8S9N8_9RHOB</name>
<gene>
    <name evidence="3" type="ORF">LX70_01311</name>
</gene>
<dbReference type="Pfam" id="PF09917">
    <property type="entry name" value="DUF2147"/>
    <property type="match status" value="1"/>
</dbReference>
<sequence length="127" mass="13416">MKTMLFAAALAFGATAAMADPIEGVWKTEPDDGSYALVKMSPCGPNYCGVISKTFNASGEYKSPNLGKTLVIDMAPKGDGAYAGKVWRPSNDKIYTGKIQLNGNSMKLAGCVAGGLICSKQTWQRAQ</sequence>
<dbReference type="AlphaFoldDB" id="A0A2S8S9N8"/>
<accession>A0A2S8S9N8</accession>
<dbReference type="Proteomes" id="UP000238338">
    <property type="component" value="Unassembled WGS sequence"/>
</dbReference>
<dbReference type="RefSeq" id="WP_105513754.1">
    <property type="nucleotide sequence ID" value="NZ_PVEP01000002.1"/>
</dbReference>
<evidence type="ECO:0000313" key="4">
    <source>
        <dbReference type="Proteomes" id="UP000238338"/>
    </source>
</evidence>
<proteinExistence type="predicted"/>
<reference evidence="3 4" key="1">
    <citation type="submission" date="2018-02" db="EMBL/GenBank/DDBJ databases">
        <title>Genomic Encyclopedia of Archaeal and Bacterial Type Strains, Phase II (KMG-II): from individual species to whole genera.</title>
        <authorList>
            <person name="Goeker M."/>
        </authorList>
    </citation>
    <scope>NUCLEOTIDE SEQUENCE [LARGE SCALE GENOMIC DNA]</scope>
    <source>
        <strain evidence="3 4">DSM 18921</strain>
    </source>
</reference>
<evidence type="ECO:0000256" key="1">
    <source>
        <dbReference type="SAM" id="SignalP"/>
    </source>
</evidence>
<dbReference type="EMBL" id="PVEP01000002">
    <property type="protein sequence ID" value="PQV57506.1"/>
    <property type="molecule type" value="Genomic_DNA"/>
</dbReference>
<feature type="chain" id="PRO_5015680362" evidence="1">
    <location>
        <begin position="20"/>
        <end position="127"/>
    </location>
</feature>
<protein>
    <submittedName>
        <fullName evidence="3">Uncharacterized protein (DUF2147 family)</fullName>
    </submittedName>
</protein>
<dbReference type="PANTHER" id="PTHR36919:SF2">
    <property type="entry name" value="BLL6627 PROTEIN"/>
    <property type="match status" value="1"/>
</dbReference>
<evidence type="ECO:0000259" key="2">
    <source>
        <dbReference type="Pfam" id="PF09917"/>
    </source>
</evidence>
<feature type="signal peptide" evidence="1">
    <location>
        <begin position="1"/>
        <end position="19"/>
    </location>
</feature>
<dbReference type="PANTHER" id="PTHR36919">
    <property type="entry name" value="BLR1215 PROTEIN"/>
    <property type="match status" value="1"/>
</dbReference>
<dbReference type="Gene3D" id="2.40.128.520">
    <property type="match status" value="1"/>
</dbReference>
<organism evidence="3 4">
    <name type="scientific">Albidovulum denitrificans</name>
    <dbReference type="NCBI Taxonomy" id="404881"/>
    <lineage>
        <taxon>Bacteria</taxon>
        <taxon>Pseudomonadati</taxon>
        <taxon>Pseudomonadota</taxon>
        <taxon>Alphaproteobacteria</taxon>
        <taxon>Rhodobacterales</taxon>
        <taxon>Paracoccaceae</taxon>
        <taxon>Albidovulum</taxon>
    </lineage>
</organism>
<dbReference type="InterPro" id="IPR019223">
    <property type="entry name" value="DUF2147"/>
</dbReference>
<keyword evidence="4" id="KW-1185">Reference proteome</keyword>